<dbReference type="Gene3D" id="1.20.1600.10">
    <property type="entry name" value="Outer membrane efflux proteins (OEP)"/>
    <property type="match status" value="1"/>
</dbReference>
<evidence type="ECO:0000313" key="3">
    <source>
        <dbReference type="EMBL" id="NNJ27244.1"/>
    </source>
</evidence>
<dbReference type="InterPro" id="IPR003423">
    <property type="entry name" value="OMP_efflux"/>
</dbReference>
<evidence type="ECO:0000256" key="1">
    <source>
        <dbReference type="ARBA" id="ARBA00007613"/>
    </source>
</evidence>
<name>A0ABX1VHG0_9PLAN</name>
<dbReference type="PANTHER" id="PTHR30203:SF33">
    <property type="entry name" value="BLR4455 PROTEIN"/>
    <property type="match status" value="1"/>
</dbReference>
<evidence type="ECO:0008006" key="5">
    <source>
        <dbReference type="Google" id="ProtNLM"/>
    </source>
</evidence>
<feature type="region of interest" description="Disordered" evidence="2">
    <location>
        <begin position="149"/>
        <end position="193"/>
    </location>
</feature>
<gene>
    <name evidence="3" type="ORF">LzC2_33450</name>
</gene>
<dbReference type="Proteomes" id="UP000609651">
    <property type="component" value="Unassembled WGS sequence"/>
</dbReference>
<dbReference type="InterPro" id="IPR010131">
    <property type="entry name" value="MdtP/NodT-like"/>
</dbReference>
<reference evidence="3 4" key="1">
    <citation type="journal article" date="2020" name="Syst. Appl. Microbiol.">
        <title>Alienimonas chondri sp. nov., a novel planctomycete isolated from the biofilm of the red alga Chondrus crispus.</title>
        <authorList>
            <person name="Vitorino I."/>
            <person name="Albuquerque L."/>
            <person name="Wiegand S."/>
            <person name="Kallscheuer N."/>
            <person name="da Costa M.S."/>
            <person name="Lobo-da-Cunha A."/>
            <person name="Jogler C."/>
            <person name="Lage O.M."/>
        </authorList>
    </citation>
    <scope>NUCLEOTIDE SEQUENCE [LARGE SCALE GENOMIC DNA]</scope>
    <source>
        <strain evidence="3 4">LzC2</strain>
    </source>
</reference>
<protein>
    <recommendedName>
        <fullName evidence="5">Outer membrane efflux protein</fullName>
    </recommendedName>
</protein>
<keyword evidence="4" id="KW-1185">Reference proteome</keyword>
<comment type="caution">
    <text evidence="3">The sequence shown here is derived from an EMBL/GenBank/DDBJ whole genome shotgun (WGS) entry which is preliminary data.</text>
</comment>
<dbReference type="PANTHER" id="PTHR30203">
    <property type="entry name" value="OUTER MEMBRANE CATION EFFLUX PROTEIN"/>
    <property type="match status" value="1"/>
</dbReference>
<organism evidence="3 4">
    <name type="scientific">Alienimonas chondri</name>
    <dbReference type="NCBI Taxonomy" id="2681879"/>
    <lineage>
        <taxon>Bacteria</taxon>
        <taxon>Pseudomonadati</taxon>
        <taxon>Planctomycetota</taxon>
        <taxon>Planctomycetia</taxon>
        <taxon>Planctomycetales</taxon>
        <taxon>Planctomycetaceae</taxon>
        <taxon>Alienimonas</taxon>
    </lineage>
</organism>
<proteinExistence type="inferred from homology"/>
<comment type="similarity">
    <text evidence="1">Belongs to the outer membrane factor (OMF) (TC 1.B.17) family.</text>
</comment>
<dbReference type="SUPFAM" id="SSF56954">
    <property type="entry name" value="Outer membrane efflux proteins (OEP)"/>
    <property type="match status" value="1"/>
</dbReference>
<evidence type="ECO:0000256" key="2">
    <source>
        <dbReference type="SAM" id="MobiDB-lite"/>
    </source>
</evidence>
<sequence>MGVALLVATACLPIGCGRAFWRQNADAEAYGLSLEKSGDPRWAPPRLDIIPDPRSRFFDPYHPDCEPVPPDDPAANVFMQRMGDFGRIKGDDDWHEEFGYTPFIENPLWLERFGLTRAGMNAAWAAHEGTSDGDDGVRLAGYQAGLIDPDEASSLRDPSDQRPISRDGDGDGVTIDPGEGEYAGLEPTEDLGGSDLNAGNPFLPAVFDLTLPGAIELAYIHNREYQTILEDVYLAALALSFERFRFDVRFLGIGGGPPGVDFQEEFLRRPAADTGTISSNFGVSRLLPAGGQWAVELANNTLYVFGSGPDSASASVLSYSIVQPLLRGAGRKVTLEALTQTERNLLYAVRDLARFRKTFFADAATAGPGGGFLGLLTQVQTINNLQDNIRRTEVLLNLRRELDARRPNVFKVPLAALPRAVIDTFPPELLNRPAGRAANPDGPPPTVRERLLAGERVQTRLPFTGVLNGAVEYDASLGSLWVVSDLTQEEEAALLSLTDDPSFRDTAADVVTQIRTDPITLAASQLESNLVNLITRLRQAEASLQDNLDSYKLYLGLPPDMVVTLDQSFLEPFQLIQKELTDNEAVVEEFVAEWSALNLIGSDEENLAAAEAIPADAIAEVVEGLLRLYDRTRTIVQTLSEEDLVRVRSFEDDRLSELDALQQARFSRDLDRDERSLDTLLRDLNRGVAELEVALEELSAPNVSARTKVRVADLIGVSRQDLLIYARGAEVVQTGLRVEQLALNPFDMPLEAAVQFALDNRLDLMNQRAAVTDARRQLELAANALQGVLNLRAEGNVRTRPLFDNESRRNAPLDFRLDDSDFNVGLEFDTPLDRIQERNAYRAALIDYQRARRDFIAAEDAVRADVRTAWRQIAVLKQNFETTRQAVRIAAVQFDNAVESQYGPGGGGSQFDLLQALGNLLDSSNDLISTYVDYESARVAVHRDMGLMIVGPEGLWRDEFYLQDELRVKTPGAGADGAAEPEIVPSD</sequence>
<dbReference type="Pfam" id="PF02321">
    <property type="entry name" value="OEP"/>
    <property type="match status" value="1"/>
</dbReference>
<evidence type="ECO:0000313" key="4">
    <source>
        <dbReference type="Proteomes" id="UP000609651"/>
    </source>
</evidence>
<dbReference type="EMBL" id="WTPX01000133">
    <property type="protein sequence ID" value="NNJ27244.1"/>
    <property type="molecule type" value="Genomic_DNA"/>
</dbReference>
<accession>A0ABX1VHG0</accession>
<feature type="compositionally biased region" description="Basic and acidic residues" evidence="2">
    <location>
        <begin position="153"/>
        <end position="169"/>
    </location>
</feature>